<dbReference type="GO" id="GO:0016989">
    <property type="term" value="F:sigma factor antagonist activity"/>
    <property type="evidence" value="ECO:0007669"/>
    <property type="project" value="TreeGrafter"/>
</dbReference>
<protein>
    <recommendedName>
        <fullName evidence="1">FecR protein domain-containing protein</fullName>
    </recommendedName>
</protein>
<dbReference type="PANTHER" id="PTHR30273:SF2">
    <property type="entry name" value="PROTEIN FECR"/>
    <property type="match status" value="1"/>
</dbReference>
<accession>A0A5M9RC41</accession>
<dbReference type="EMBL" id="VXKB01000001">
    <property type="protein sequence ID" value="KAA8717568.1"/>
    <property type="molecule type" value="Genomic_DNA"/>
</dbReference>
<dbReference type="Gene3D" id="2.60.120.1440">
    <property type="match status" value="1"/>
</dbReference>
<organism evidence="2 3">
    <name type="scientific">Morganella psychrotolerans</name>
    <dbReference type="NCBI Taxonomy" id="368603"/>
    <lineage>
        <taxon>Bacteria</taxon>
        <taxon>Pseudomonadati</taxon>
        <taxon>Pseudomonadota</taxon>
        <taxon>Gammaproteobacteria</taxon>
        <taxon>Enterobacterales</taxon>
        <taxon>Morganellaceae</taxon>
        <taxon>Morganella</taxon>
    </lineage>
</organism>
<proteinExistence type="predicted"/>
<evidence type="ECO:0000313" key="3">
    <source>
        <dbReference type="Proteomes" id="UP000322181"/>
    </source>
</evidence>
<evidence type="ECO:0000313" key="2">
    <source>
        <dbReference type="EMBL" id="KAA8717568.1"/>
    </source>
</evidence>
<dbReference type="InterPro" id="IPR012373">
    <property type="entry name" value="Ferrdict_sens_TM"/>
</dbReference>
<dbReference type="OrthoDB" id="8641865at2"/>
<dbReference type="Proteomes" id="UP000322181">
    <property type="component" value="Unassembled WGS sequence"/>
</dbReference>
<dbReference type="InterPro" id="IPR006860">
    <property type="entry name" value="FecR"/>
</dbReference>
<dbReference type="Pfam" id="PF04773">
    <property type="entry name" value="FecR"/>
    <property type="match status" value="1"/>
</dbReference>
<reference evidence="2 3" key="1">
    <citation type="submission" date="2019-09" db="EMBL/GenBank/DDBJ databases">
        <title>Draft genome sequence of various Type strains from the CCUG.</title>
        <authorList>
            <person name="Pineiro-Iglesias B."/>
            <person name="Tunovic T."/>
            <person name="Unosson C."/>
            <person name="Inganas E."/>
            <person name="Ohlen M."/>
            <person name="Cardew S."/>
            <person name="Jensie-Markopoulos S."/>
            <person name="Salva-Serra F."/>
            <person name="Jaen-Luchoro D."/>
            <person name="Karlsson R."/>
            <person name="Svensson-Stadler L."/>
            <person name="Chun J."/>
            <person name="Moore E."/>
        </authorList>
    </citation>
    <scope>NUCLEOTIDE SEQUENCE [LARGE SCALE GENOMIC DNA]</scope>
    <source>
        <strain evidence="2 3">CCUG 53682T</strain>
    </source>
</reference>
<feature type="domain" description="FecR protein" evidence="1">
    <location>
        <begin position="58"/>
        <end position="142"/>
    </location>
</feature>
<dbReference type="PANTHER" id="PTHR30273">
    <property type="entry name" value="PERIPLASMIC SIGNAL SENSOR AND SIGMA FACTOR ACTIVATOR FECR-RELATED"/>
    <property type="match status" value="1"/>
</dbReference>
<name>A0A5M9RC41_9GAMM</name>
<comment type="caution">
    <text evidence="2">The sequence shown here is derived from an EMBL/GenBank/DDBJ whole genome shotgun (WGS) entry which is preliminary data.</text>
</comment>
<gene>
    <name evidence="2" type="ORF">F4V73_06930</name>
</gene>
<dbReference type="AlphaFoldDB" id="A0A5M9RC41"/>
<evidence type="ECO:0000259" key="1">
    <source>
        <dbReference type="Pfam" id="PF04773"/>
    </source>
</evidence>
<sequence>MRILSGQLSARRKLLKHLFLRPRRRRFLITLLVFLVILGGYAMYNATRLQEKGVEEHYTHRGEIKQYSLKDGSQLKLDTESRAVVAYDHDSRAVKLLSGRARFAVSESREEQRPFQVTANGVTVESDTGNFVVDIVGNKVSVCPLDQVVTTHFGGKTETVGPGQRLEILPEGRAKVFQRQYTDIDWLSGALVLDKVPLSEAIEMINSYRAVPVVLMNNDKQDVVIDSVLYLNQMDDDVERLMLSLGLTRESLPGSEAYR</sequence>